<accession>A0A1I3G514</accession>
<dbReference type="EC" id="3.1.4.-" evidence="2"/>
<dbReference type="Proteomes" id="UP000199518">
    <property type="component" value="Unassembled WGS sequence"/>
</dbReference>
<feature type="domain" description="Calcineurin-like phosphoesterase" evidence="3">
    <location>
        <begin position="1"/>
        <end position="152"/>
    </location>
</feature>
<comment type="cofactor">
    <cofactor evidence="2">
        <name>a divalent metal cation</name>
        <dbReference type="ChEBI" id="CHEBI:60240"/>
    </cofactor>
</comment>
<dbReference type="PANTHER" id="PTHR43165:SF1">
    <property type="entry name" value="PHOSPHODIESTERASE MJ0936"/>
    <property type="match status" value="1"/>
</dbReference>
<evidence type="ECO:0000256" key="2">
    <source>
        <dbReference type="RuleBase" id="RU362039"/>
    </source>
</evidence>
<proteinExistence type="inferred from homology"/>
<gene>
    <name evidence="4" type="ORF">SAMN05421753_106188</name>
</gene>
<dbReference type="GO" id="GO:0046872">
    <property type="term" value="F:metal ion binding"/>
    <property type="evidence" value="ECO:0007669"/>
    <property type="project" value="UniProtKB-KW"/>
</dbReference>
<dbReference type="Pfam" id="PF12850">
    <property type="entry name" value="Metallophos_2"/>
    <property type="match status" value="1"/>
</dbReference>
<name>A0A1I3G514_9PLAN</name>
<comment type="similarity">
    <text evidence="1 2">Belongs to the metallophosphoesterase superfamily. YfcE family.</text>
</comment>
<dbReference type="Gene3D" id="3.60.21.10">
    <property type="match status" value="1"/>
</dbReference>
<organism evidence="4 5">
    <name type="scientific">Planctomicrobium piriforme</name>
    <dbReference type="NCBI Taxonomy" id="1576369"/>
    <lineage>
        <taxon>Bacteria</taxon>
        <taxon>Pseudomonadati</taxon>
        <taxon>Planctomycetota</taxon>
        <taxon>Planctomycetia</taxon>
        <taxon>Planctomycetales</taxon>
        <taxon>Planctomycetaceae</taxon>
        <taxon>Planctomicrobium</taxon>
    </lineage>
</organism>
<keyword evidence="5" id="KW-1185">Reference proteome</keyword>
<dbReference type="STRING" id="1576369.SAMN05421753_106188"/>
<dbReference type="AlphaFoldDB" id="A0A1I3G514"/>
<evidence type="ECO:0000313" key="4">
    <source>
        <dbReference type="EMBL" id="SFI18556.1"/>
    </source>
</evidence>
<dbReference type="InterPro" id="IPR024654">
    <property type="entry name" value="Calcineurin-like_PHP_lpxH"/>
</dbReference>
<dbReference type="EMBL" id="FOQD01000006">
    <property type="protein sequence ID" value="SFI18556.1"/>
    <property type="molecule type" value="Genomic_DNA"/>
</dbReference>
<dbReference type="SUPFAM" id="SSF56300">
    <property type="entry name" value="Metallo-dependent phosphatases"/>
    <property type="match status" value="1"/>
</dbReference>
<dbReference type="InterPro" id="IPR029052">
    <property type="entry name" value="Metallo-depent_PP-like"/>
</dbReference>
<dbReference type="RefSeq" id="WP_139228377.1">
    <property type="nucleotide sequence ID" value="NZ_FOQD01000006.1"/>
</dbReference>
<evidence type="ECO:0000259" key="3">
    <source>
        <dbReference type="Pfam" id="PF12850"/>
    </source>
</evidence>
<evidence type="ECO:0000256" key="1">
    <source>
        <dbReference type="ARBA" id="ARBA00008950"/>
    </source>
</evidence>
<sequence length="179" mass="19769">MLVGIFSDTHDHLDNIRRAVALFNARECQCVLFAGDLVSTFAVPPLRDLKCPFYGCFGDNEGNKTGLIGGLKIIGEIREPPAQYTLADGTRVMLGHMPQQVKAVPDDIDIIIHGHTHRPLIKIDAQGRLWINPGETSGWTYGQPTVALLDTATCTAEIISLDTTTALPPWNEQRREKKH</sequence>
<dbReference type="OrthoDB" id="9800565at2"/>
<dbReference type="PANTHER" id="PTHR43165">
    <property type="entry name" value="METALLOPHOSPHOESTERASE"/>
    <property type="match status" value="1"/>
</dbReference>
<dbReference type="InterPro" id="IPR053193">
    <property type="entry name" value="MetalloPDE_YfcE-like"/>
</dbReference>
<dbReference type="GO" id="GO:0016787">
    <property type="term" value="F:hydrolase activity"/>
    <property type="evidence" value="ECO:0007669"/>
    <property type="project" value="UniProtKB-UniRule"/>
</dbReference>
<reference evidence="5" key="1">
    <citation type="submission" date="2016-10" db="EMBL/GenBank/DDBJ databases">
        <authorList>
            <person name="Varghese N."/>
            <person name="Submissions S."/>
        </authorList>
    </citation>
    <scope>NUCLEOTIDE SEQUENCE [LARGE SCALE GENOMIC DNA]</scope>
    <source>
        <strain evidence="5">DSM 26348</strain>
    </source>
</reference>
<keyword evidence="2" id="KW-0479">Metal-binding</keyword>
<evidence type="ECO:0000313" key="5">
    <source>
        <dbReference type="Proteomes" id="UP000199518"/>
    </source>
</evidence>
<protein>
    <recommendedName>
        <fullName evidence="2">Phosphoesterase</fullName>
        <ecNumber evidence="2">3.1.4.-</ecNumber>
    </recommendedName>
</protein>
<dbReference type="InterPro" id="IPR000979">
    <property type="entry name" value="Phosphodiesterase_MJ0936/Vps29"/>
</dbReference>
<dbReference type="NCBIfam" id="TIGR00040">
    <property type="entry name" value="yfcE"/>
    <property type="match status" value="1"/>
</dbReference>